<feature type="signal peptide" evidence="3">
    <location>
        <begin position="1"/>
        <end position="21"/>
    </location>
</feature>
<dbReference type="OrthoDB" id="5289663at2"/>
<dbReference type="Proteomes" id="UP000291236">
    <property type="component" value="Chromosome"/>
</dbReference>
<sequence length="312" mass="34544">MLNKRILFALFALFSITSSNAAESTSNTKARSEVKLGTRNNPFKIAIVPSGQAAKALDSAKPVAKCIEQKSKIFVDVQVPNSYIAVVEAIGAQKADLAFGDIVSFLIAKKRFDAEPFLEITRYGSTSYQSAIFVKANSKIKSVSDLNNKKFAYSDASSASSYIFPAILMKKNNKKFSQELATGSMDASIIALMQGQVDATAAYYNNKDPLTGKENDARVRVEKIYPNIYKETRIIWLSSLIPNEPVYLRKGISEDIKQKLAIAIPECIKEFPKYINNISELNPITADNKNYENFVKEVETSGLDISNIFSKK</sequence>
<evidence type="ECO:0000256" key="1">
    <source>
        <dbReference type="ARBA" id="ARBA00007162"/>
    </source>
</evidence>
<gene>
    <name evidence="4" type="ORF">JCM31447_27720</name>
</gene>
<dbReference type="PANTHER" id="PTHR35841">
    <property type="entry name" value="PHOSPHONATES-BINDING PERIPLASMIC PROTEIN"/>
    <property type="match status" value="1"/>
</dbReference>
<accession>A0A4P2VN80</accession>
<feature type="chain" id="PRO_5020887392" evidence="3">
    <location>
        <begin position="22"/>
        <end position="312"/>
    </location>
</feature>
<protein>
    <submittedName>
        <fullName evidence="4">Phosphate/phosphite/phosphonate ABC transporter substrate-binding protein</fullName>
    </submittedName>
</protein>
<dbReference type="KEGG" id="sbf:JCM31447_27720"/>
<dbReference type="RefSeq" id="WP_130611820.1">
    <property type="nucleotide sequence ID" value="NZ_AP019368.1"/>
</dbReference>
<dbReference type="SUPFAM" id="SSF53850">
    <property type="entry name" value="Periplasmic binding protein-like II"/>
    <property type="match status" value="1"/>
</dbReference>
<dbReference type="EMBL" id="AP019368">
    <property type="protein sequence ID" value="BBH54308.1"/>
    <property type="molecule type" value="Genomic_DNA"/>
</dbReference>
<dbReference type="AlphaFoldDB" id="A0A4P2VN80"/>
<name>A0A4P2VN80_FLUSA</name>
<reference evidence="4 5" key="1">
    <citation type="submission" date="2018-12" db="EMBL/GenBank/DDBJ databases">
        <title>Rubrispira sanarue gen. nov., sp., nov., a member of the order Silvanigrellales, isolated from a brackish lake in Hamamatsu Japan.</title>
        <authorList>
            <person name="Maejima Y."/>
            <person name="Iino T."/>
            <person name="Muraguchi Y."/>
            <person name="Fukuda K."/>
            <person name="Nojiri H."/>
            <person name="Ohkuma M."/>
            <person name="Moriuchi R."/>
            <person name="Dohra H."/>
            <person name="Kimbara K."/>
            <person name="Shintani M."/>
        </authorList>
    </citation>
    <scope>NUCLEOTIDE SEQUENCE [LARGE SCALE GENOMIC DNA]</scope>
    <source>
        <strain evidence="4 5">RF1110005</strain>
    </source>
</reference>
<organism evidence="4 5">
    <name type="scientific">Fluviispira sanaruensis</name>
    <dbReference type="NCBI Taxonomy" id="2493639"/>
    <lineage>
        <taxon>Bacteria</taxon>
        <taxon>Pseudomonadati</taxon>
        <taxon>Bdellovibrionota</taxon>
        <taxon>Oligoflexia</taxon>
        <taxon>Silvanigrellales</taxon>
        <taxon>Silvanigrellaceae</taxon>
        <taxon>Fluviispira</taxon>
    </lineage>
</organism>
<dbReference type="Gene3D" id="3.40.190.10">
    <property type="entry name" value="Periplasmic binding protein-like II"/>
    <property type="match status" value="2"/>
</dbReference>
<dbReference type="GO" id="GO:0055085">
    <property type="term" value="P:transmembrane transport"/>
    <property type="evidence" value="ECO:0007669"/>
    <property type="project" value="InterPro"/>
</dbReference>
<keyword evidence="5" id="KW-1185">Reference proteome</keyword>
<comment type="similarity">
    <text evidence="1">Belongs to the phosphate/phosphite/phosphonate binding protein family.</text>
</comment>
<keyword evidence="2 3" id="KW-0732">Signal</keyword>
<evidence type="ECO:0000256" key="2">
    <source>
        <dbReference type="ARBA" id="ARBA00022729"/>
    </source>
</evidence>
<dbReference type="GO" id="GO:0043190">
    <property type="term" value="C:ATP-binding cassette (ABC) transporter complex"/>
    <property type="evidence" value="ECO:0007669"/>
    <property type="project" value="InterPro"/>
</dbReference>
<dbReference type="PANTHER" id="PTHR35841:SF1">
    <property type="entry name" value="PHOSPHONATES-BINDING PERIPLASMIC PROTEIN"/>
    <property type="match status" value="1"/>
</dbReference>
<dbReference type="NCBIfam" id="TIGR01098">
    <property type="entry name" value="3A0109s03R"/>
    <property type="match status" value="1"/>
</dbReference>
<proteinExistence type="inferred from homology"/>
<dbReference type="Pfam" id="PF12974">
    <property type="entry name" value="Phosphonate-bd"/>
    <property type="match status" value="1"/>
</dbReference>
<dbReference type="InterPro" id="IPR005770">
    <property type="entry name" value="PhnD"/>
</dbReference>
<evidence type="ECO:0000256" key="3">
    <source>
        <dbReference type="SAM" id="SignalP"/>
    </source>
</evidence>
<evidence type="ECO:0000313" key="4">
    <source>
        <dbReference type="EMBL" id="BBH54308.1"/>
    </source>
</evidence>
<evidence type="ECO:0000313" key="5">
    <source>
        <dbReference type="Proteomes" id="UP000291236"/>
    </source>
</evidence>